<evidence type="ECO:0000313" key="2">
    <source>
        <dbReference type="Proteomes" id="UP001276840"/>
    </source>
</evidence>
<dbReference type="Proteomes" id="UP001276840">
    <property type="component" value="Unassembled WGS sequence"/>
</dbReference>
<sequence length="65" mass="6439">MVAVGRGEDIAADARKIGAYRYIDANKENAADVLNGMGGAKAIRATSGNSAAIAAPMHALAPGGV</sequence>
<proteinExistence type="predicted"/>
<accession>A0ABU4ZU75</accession>
<dbReference type="RefSeq" id="WP_320236475.1">
    <property type="nucleotide sequence ID" value="NZ_JAVIJF010000028.1"/>
</dbReference>
<reference evidence="1 2" key="1">
    <citation type="submission" date="2023-08" db="EMBL/GenBank/DDBJ databases">
        <title>Implementing the SeqCode for naming new Mesorhizobium species isolated from Vachellia karroo root nodules.</title>
        <authorList>
            <person name="Van Lill M."/>
        </authorList>
    </citation>
    <scope>NUCLEOTIDE SEQUENCE [LARGE SCALE GENOMIC DNA]</scope>
    <source>
        <strain evidence="1 2">MSK 1335</strain>
    </source>
</reference>
<name>A0ABU4ZU75_9HYPH</name>
<gene>
    <name evidence="1" type="ORF">RFM68_29205</name>
</gene>
<dbReference type="EMBL" id="JAVIJF010000028">
    <property type="protein sequence ID" value="MDX8528562.1"/>
    <property type="molecule type" value="Genomic_DNA"/>
</dbReference>
<dbReference type="Gene3D" id="3.40.50.720">
    <property type="entry name" value="NAD(P)-binding Rossmann-like Domain"/>
    <property type="match status" value="1"/>
</dbReference>
<evidence type="ECO:0000313" key="1">
    <source>
        <dbReference type="EMBL" id="MDX8528562.1"/>
    </source>
</evidence>
<protein>
    <submittedName>
        <fullName evidence="1">Uncharacterized protein</fullName>
    </submittedName>
</protein>
<keyword evidence="2" id="KW-1185">Reference proteome</keyword>
<organism evidence="1 2">
    <name type="scientific">Mesorhizobium montanum</name>
    <dbReference type="NCBI Taxonomy" id="3072323"/>
    <lineage>
        <taxon>Bacteria</taxon>
        <taxon>Pseudomonadati</taxon>
        <taxon>Pseudomonadota</taxon>
        <taxon>Alphaproteobacteria</taxon>
        <taxon>Hyphomicrobiales</taxon>
        <taxon>Phyllobacteriaceae</taxon>
        <taxon>Mesorhizobium</taxon>
    </lineage>
</organism>
<comment type="caution">
    <text evidence="1">The sequence shown here is derived from an EMBL/GenBank/DDBJ whole genome shotgun (WGS) entry which is preliminary data.</text>
</comment>